<dbReference type="Proteomes" id="UP000789390">
    <property type="component" value="Unassembled WGS sequence"/>
</dbReference>
<keyword evidence="2 5" id="KW-0812">Transmembrane</keyword>
<sequence>MRGDARLAFNVQGNGTIARILHSVLGGFSLQSKYCTKADSSVCMTPFFPVGWSTWVSLFTLTGFYVLTGLYQNKSDYFMCRLCDRFIYRIQQKRIEMKQKASREERRRKSLVIQILAEKALLKARLKDNQLILLFYSSQRHWYHHKLTPTIIKSMIAYYKFGVENNFCQICFQNVTTIRFKCSKTLLFCDGCNIYLKRCPCGCGSWQKITI</sequence>
<evidence type="ECO:0000256" key="4">
    <source>
        <dbReference type="ARBA" id="ARBA00023136"/>
    </source>
</evidence>
<dbReference type="Pfam" id="PF07782">
    <property type="entry name" value="DC_STAMP"/>
    <property type="match status" value="1"/>
</dbReference>
<proteinExistence type="predicted"/>
<dbReference type="AlphaFoldDB" id="A0A8J2WSG7"/>
<feature type="transmembrane region" description="Helical" evidence="5">
    <location>
        <begin position="52"/>
        <end position="71"/>
    </location>
</feature>
<evidence type="ECO:0000256" key="3">
    <source>
        <dbReference type="ARBA" id="ARBA00022989"/>
    </source>
</evidence>
<dbReference type="InterPro" id="IPR051856">
    <property type="entry name" value="CSR-E3_Ligase_Protein"/>
</dbReference>
<evidence type="ECO:0000313" key="8">
    <source>
        <dbReference type="Proteomes" id="UP000789390"/>
    </source>
</evidence>
<evidence type="ECO:0000256" key="1">
    <source>
        <dbReference type="ARBA" id="ARBA00004141"/>
    </source>
</evidence>
<organism evidence="7 8">
    <name type="scientific">Daphnia galeata</name>
    <dbReference type="NCBI Taxonomy" id="27404"/>
    <lineage>
        <taxon>Eukaryota</taxon>
        <taxon>Metazoa</taxon>
        <taxon>Ecdysozoa</taxon>
        <taxon>Arthropoda</taxon>
        <taxon>Crustacea</taxon>
        <taxon>Branchiopoda</taxon>
        <taxon>Diplostraca</taxon>
        <taxon>Cladocera</taxon>
        <taxon>Anomopoda</taxon>
        <taxon>Daphniidae</taxon>
        <taxon>Daphnia</taxon>
    </lineage>
</organism>
<dbReference type="InterPro" id="IPR012858">
    <property type="entry name" value="DC_STAMP-like"/>
</dbReference>
<evidence type="ECO:0000313" key="7">
    <source>
        <dbReference type="EMBL" id="CAH0109785.1"/>
    </source>
</evidence>
<dbReference type="EMBL" id="CAKKLH010000295">
    <property type="protein sequence ID" value="CAH0109785.1"/>
    <property type="molecule type" value="Genomic_DNA"/>
</dbReference>
<gene>
    <name evidence="7" type="ORF">DGAL_LOCUS13271</name>
</gene>
<evidence type="ECO:0000259" key="6">
    <source>
        <dbReference type="Pfam" id="PF07782"/>
    </source>
</evidence>
<reference evidence="7" key="1">
    <citation type="submission" date="2021-11" db="EMBL/GenBank/DDBJ databases">
        <authorList>
            <person name="Schell T."/>
        </authorList>
    </citation>
    <scope>NUCLEOTIDE SEQUENCE</scope>
    <source>
        <strain evidence="7">M5</strain>
    </source>
</reference>
<comment type="subcellular location">
    <subcellularLocation>
        <location evidence="1">Membrane</location>
        <topology evidence="1">Multi-pass membrane protein</topology>
    </subcellularLocation>
</comment>
<name>A0A8J2WSG7_9CRUS</name>
<keyword evidence="8" id="KW-1185">Reference proteome</keyword>
<protein>
    <recommendedName>
        <fullName evidence="6">Dendritic cell-specific transmembrane protein-like domain-containing protein</fullName>
    </recommendedName>
</protein>
<accession>A0A8J2WSG7</accession>
<evidence type="ECO:0000256" key="5">
    <source>
        <dbReference type="SAM" id="Phobius"/>
    </source>
</evidence>
<dbReference type="PANTHER" id="PTHR21041">
    <property type="entry name" value="DENDRITIC CELL-SPECIFIC TRANSMEMBRANE PROTEIN"/>
    <property type="match status" value="1"/>
</dbReference>
<keyword evidence="4 5" id="KW-0472">Membrane</keyword>
<evidence type="ECO:0000256" key="2">
    <source>
        <dbReference type="ARBA" id="ARBA00022692"/>
    </source>
</evidence>
<comment type="caution">
    <text evidence="7">The sequence shown here is derived from an EMBL/GenBank/DDBJ whole genome shotgun (WGS) entry which is preliminary data.</text>
</comment>
<keyword evidence="3 5" id="KW-1133">Transmembrane helix</keyword>
<dbReference type="PANTHER" id="PTHR21041:SF9">
    <property type="entry name" value="DENDRITIC CELL-SPECIFIC TRANSMEMBRANE PROTEIN-LIKE DOMAIN-CONTAINING PROTEIN"/>
    <property type="match status" value="1"/>
</dbReference>
<feature type="domain" description="Dendritic cell-specific transmembrane protein-like" evidence="6">
    <location>
        <begin position="4"/>
        <end position="96"/>
    </location>
</feature>
<dbReference type="GO" id="GO:0016020">
    <property type="term" value="C:membrane"/>
    <property type="evidence" value="ECO:0007669"/>
    <property type="project" value="UniProtKB-SubCell"/>
</dbReference>